<dbReference type="Gene3D" id="3.40.50.1170">
    <property type="entry name" value="L-asparaginase, N-terminal domain"/>
    <property type="match status" value="1"/>
</dbReference>
<feature type="binding site" evidence="5">
    <location>
        <position position="64"/>
    </location>
    <ligand>
        <name>substrate</name>
    </ligand>
</feature>
<dbReference type="Gene3D" id="3.40.50.40">
    <property type="match status" value="1"/>
</dbReference>
<keyword evidence="10" id="KW-1185">Reference proteome</keyword>
<dbReference type="InterPro" id="IPR027475">
    <property type="entry name" value="Asparaginase/glutaminase_AS2"/>
</dbReference>
<dbReference type="PROSITE" id="PS51732">
    <property type="entry name" value="ASN_GLN_ASE_3"/>
    <property type="match status" value="1"/>
</dbReference>
<feature type="active site" description="O-isoaspartyl threonine intermediate" evidence="4">
    <location>
        <position position="20"/>
    </location>
</feature>
<protein>
    <recommendedName>
        <fullName evidence="2">asparaginase</fullName>
        <ecNumber evidence="2">3.5.1.1</ecNumber>
    </recommendedName>
</protein>
<comment type="catalytic activity">
    <reaction evidence="3">
        <text>L-asparagine + H2O = L-aspartate + NH4(+)</text>
        <dbReference type="Rhea" id="RHEA:21016"/>
        <dbReference type="ChEBI" id="CHEBI:15377"/>
        <dbReference type="ChEBI" id="CHEBI:28938"/>
        <dbReference type="ChEBI" id="CHEBI:29991"/>
        <dbReference type="ChEBI" id="CHEBI:58048"/>
        <dbReference type="EC" id="3.5.1.1"/>
    </reaction>
</comment>
<evidence type="ECO:0000256" key="5">
    <source>
        <dbReference type="PIRSR" id="PIRSR001220-2"/>
    </source>
</evidence>
<evidence type="ECO:0000259" key="8">
    <source>
        <dbReference type="Pfam" id="PF00710"/>
    </source>
</evidence>
<dbReference type="PANTHER" id="PTHR11707:SF28">
    <property type="entry name" value="60 KDA LYSOPHOSPHOLIPASE"/>
    <property type="match status" value="1"/>
</dbReference>
<evidence type="ECO:0000256" key="2">
    <source>
        <dbReference type="ARBA" id="ARBA00012920"/>
    </source>
</evidence>
<feature type="active site" evidence="7">
    <location>
        <position position="96"/>
    </location>
</feature>
<dbReference type="InterPro" id="IPR006034">
    <property type="entry name" value="Asparaginase/glutaminase-like"/>
</dbReference>
<name>A0A7I8D391_9FIRM</name>
<reference evidence="10" key="1">
    <citation type="submission" date="2020-07" db="EMBL/GenBank/DDBJ databases">
        <title>Complete genome sequencing of Clostridia bacterium strain 12CBH8.</title>
        <authorList>
            <person name="Sakamoto M."/>
            <person name="Murakami T."/>
            <person name="Mori H."/>
        </authorList>
    </citation>
    <scope>NUCLEOTIDE SEQUENCE [LARGE SCALE GENOMIC DNA]</scope>
    <source>
        <strain evidence="10">12CBH8</strain>
    </source>
</reference>
<accession>A0A7I8D391</accession>
<evidence type="ECO:0000256" key="6">
    <source>
        <dbReference type="PROSITE-ProRule" id="PRU10099"/>
    </source>
</evidence>
<feature type="binding site" evidence="5">
    <location>
        <begin position="96"/>
        <end position="97"/>
    </location>
    <ligand>
        <name>substrate</name>
    </ligand>
</feature>
<evidence type="ECO:0000313" key="10">
    <source>
        <dbReference type="Proteomes" id="UP000593890"/>
    </source>
</evidence>
<dbReference type="PRINTS" id="PR00139">
    <property type="entry name" value="ASNGLNASE"/>
</dbReference>
<keyword evidence="9" id="KW-0808">Transferase</keyword>
<comment type="similarity">
    <text evidence="1">Belongs to the asparaginase 1 family.</text>
</comment>
<dbReference type="EC" id="3.5.1.1" evidence="2"/>
<evidence type="ECO:0000313" key="9">
    <source>
        <dbReference type="EMBL" id="BCI59959.1"/>
    </source>
</evidence>
<evidence type="ECO:0000256" key="7">
    <source>
        <dbReference type="PROSITE-ProRule" id="PRU10100"/>
    </source>
</evidence>
<dbReference type="PROSITE" id="PS00144">
    <property type="entry name" value="ASN_GLN_ASE_1"/>
    <property type="match status" value="1"/>
</dbReference>
<proteinExistence type="inferred from homology"/>
<dbReference type="PIRSF" id="PIRSF500176">
    <property type="entry name" value="L_ASNase"/>
    <property type="match status" value="1"/>
</dbReference>
<dbReference type="GO" id="GO:0016740">
    <property type="term" value="F:transferase activity"/>
    <property type="evidence" value="ECO:0007669"/>
    <property type="project" value="UniProtKB-KW"/>
</dbReference>
<dbReference type="EMBL" id="AP023321">
    <property type="protein sequence ID" value="BCI59959.1"/>
    <property type="molecule type" value="Genomic_DNA"/>
</dbReference>
<organism evidence="9 10">
    <name type="scientific">Solibaculum mannosilyticum</name>
    <dbReference type="NCBI Taxonomy" id="2780922"/>
    <lineage>
        <taxon>Bacteria</taxon>
        <taxon>Bacillati</taxon>
        <taxon>Bacillota</taxon>
        <taxon>Clostridia</taxon>
        <taxon>Eubacteriales</taxon>
        <taxon>Oscillospiraceae</taxon>
        <taxon>Solibaculum</taxon>
    </lineage>
</organism>
<gene>
    <name evidence="9" type="ORF">C12CBH8_05980</name>
</gene>
<feature type="domain" description="L-asparaginase N-terminal" evidence="8">
    <location>
        <begin position="11"/>
        <end position="158"/>
    </location>
</feature>
<dbReference type="SMART" id="SM00870">
    <property type="entry name" value="Asparaginase"/>
    <property type="match status" value="1"/>
</dbReference>
<dbReference type="GO" id="GO:0004067">
    <property type="term" value="F:asparaginase activity"/>
    <property type="evidence" value="ECO:0007669"/>
    <property type="project" value="UniProtKB-UniRule"/>
</dbReference>
<dbReference type="InterPro" id="IPR027473">
    <property type="entry name" value="L-asparaginase_C"/>
</dbReference>
<dbReference type="Proteomes" id="UP000593890">
    <property type="component" value="Chromosome"/>
</dbReference>
<dbReference type="InterPro" id="IPR036152">
    <property type="entry name" value="Asp/glu_Ase-like_sf"/>
</dbReference>
<dbReference type="Pfam" id="PF00710">
    <property type="entry name" value="Asparaginase"/>
    <property type="match status" value="1"/>
</dbReference>
<evidence type="ECO:0000256" key="1">
    <source>
        <dbReference type="ARBA" id="ARBA00010518"/>
    </source>
</evidence>
<evidence type="ECO:0000256" key="4">
    <source>
        <dbReference type="PIRSR" id="PIRSR001220-1"/>
    </source>
</evidence>
<feature type="active site" evidence="6">
    <location>
        <position position="20"/>
    </location>
</feature>
<dbReference type="InterPro" id="IPR037152">
    <property type="entry name" value="L-asparaginase_N_sf"/>
</dbReference>
<dbReference type="InterPro" id="IPR020827">
    <property type="entry name" value="Asparaginase/glutaminase_AS1"/>
</dbReference>
<evidence type="ECO:0000256" key="3">
    <source>
        <dbReference type="ARBA" id="ARBA00049366"/>
    </source>
</evidence>
<sequence>MQRKVEKSMTKIRIVWTGGTIGSSRKDGVADVDQSRPSQILEQYSEAWCGNVLFEDRRPVNLLSENLHVSDWKAIWKAVVEEGFDGVDGVLVAHGTDTLHYTAAALSFALSGVPVPVMLVGSNLPIDEEGSNGIANFAAAVQYIQKAPMPGVFVAYQNPGESEVQIHLGSRLMPCQPFVHRFNSAVMSFGVVKDGRFYPTQEGRELLDSQIQSQPTKLRFSQVEFSDQVLCIQPYPGIDYSRYDLDNVKAVVHGLYHAGTASVREPSNLSKWVEQCSRRGIPVYLAPMEGGEKMYSSSRTLLDAGAKPIPDMTAHSAAVKVMMACGMFTAPEDWDAFLKEPLAEEFIGRAQ</sequence>
<dbReference type="GO" id="GO:0006520">
    <property type="term" value="P:amino acid metabolic process"/>
    <property type="evidence" value="ECO:0007669"/>
    <property type="project" value="InterPro"/>
</dbReference>
<dbReference type="KEGG" id="sman:C12CBH8_05980"/>
<dbReference type="PIRSF" id="PIRSF001220">
    <property type="entry name" value="L-ASNase_gatD"/>
    <property type="match status" value="1"/>
</dbReference>
<dbReference type="AlphaFoldDB" id="A0A7I8D391"/>
<dbReference type="InterPro" id="IPR027474">
    <property type="entry name" value="L-asparaginase_N"/>
</dbReference>
<dbReference type="PANTHER" id="PTHR11707">
    <property type="entry name" value="L-ASPARAGINASE"/>
    <property type="match status" value="1"/>
</dbReference>
<dbReference type="PROSITE" id="PS00917">
    <property type="entry name" value="ASN_GLN_ASE_2"/>
    <property type="match status" value="1"/>
</dbReference>
<dbReference type="SUPFAM" id="SSF53774">
    <property type="entry name" value="Glutaminase/Asparaginase"/>
    <property type="match status" value="1"/>
</dbReference>